<dbReference type="RefSeq" id="WP_046858772.1">
    <property type="nucleotide sequence ID" value="NZ_CP011412.1"/>
</dbReference>
<keyword evidence="3" id="KW-1185">Reference proteome</keyword>
<proteinExistence type="predicted"/>
<dbReference type="AlphaFoldDB" id="A0A0F7JTJ4"/>
<gene>
    <name evidence="2" type="ORF">AAY24_05135</name>
</gene>
<dbReference type="Proteomes" id="UP000034410">
    <property type="component" value="Chromosome"/>
</dbReference>
<feature type="domain" description="HTH cro/C1-type" evidence="1">
    <location>
        <begin position="32"/>
        <end position="86"/>
    </location>
</feature>
<evidence type="ECO:0000313" key="2">
    <source>
        <dbReference type="EMBL" id="AKH19836.1"/>
    </source>
</evidence>
<protein>
    <recommendedName>
        <fullName evidence="1">HTH cro/C1-type domain-containing protein</fullName>
    </recommendedName>
</protein>
<accession>A0A0F7JTJ4</accession>
<name>A0A0F7JTJ4_9GAMM</name>
<dbReference type="EMBL" id="CP011412">
    <property type="protein sequence ID" value="AKH19836.1"/>
    <property type="molecule type" value="Genomic_DNA"/>
</dbReference>
<dbReference type="InterPro" id="IPR001387">
    <property type="entry name" value="Cro/C1-type_HTH"/>
</dbReference>
<sequence length="130" mass="14524">MSISETLDWYDSLENDVGYACERNKNDFAVLINTLMMEQGISKADLSRLTRKSAPYVTKVLRGDANLTISSMTKLLDAIDCNLHITGCRKEHEIKSFKIISNGQSMGMTPAQKDATSIWVKQANYDQQAA</sequence>
<dbReference type="GO" id="GO:0003677">
    <property type="term" value="F:DNA binding"/>
    <property type="evidence" value="ECO:0007669"/>
    <property type="project" value="InterPro"/>
</dbReference>
<reference evidence="2 3" key="1">
    <citation type="journal article" date="2015" name="Genome Announc.">
        <title>Complete Genome Sequence of Sedimenticola thiotaurini Strain SIP-G1, a Polyphosphate- and Polyhydroxyalkanoate-Accumulating Sulfur-Oxidizing Gammaproteobacterium Isolated from Salt Marsh Sediments.</title>
        <authorList>
            <person name="Flood B.E."/>
            <person name="Jones D.S."/>
            <person name="Bailey J.V."/>
        </authorList>
    </citation>
    <scope>NUCLEOTIDE SEQUENCE [LARGE SCALE GENOMIC DNA]</scope>
    <source>
        <strain evidence="2 3">SIP-G1</strain>
    </source>
</reference>
<dbReference type="SUPFAM" id="SSF47413">
    <property type="entry name" value="lambda repressor-like DNA-binding domains"/>
    <property type="match status" value="1"/>
</dbReference>
<dbReference type="Pfam" id="PF01381">
    <property type="entry name" value="HTH_3"/>
    <property type="match status" value="1"/>
</dbReference>
<dbReference type="SMART" id="SM00530">
    <property type="entry name" value="HTH_XRE"/>
    <property type="match status" value="1"/>
</dbReference>
<dbReference type="KEGG" id="seds:AAY24_05135"/>
<organism evidence="2 3">
    <name type="scientific">Sedimenticola thiotaurini</name>
    <dbReference type="NCBI Taxonomy" id="1543721"/>
    <lineage>
        <taxon>Bacteria</taxon>
        <taxon>Pseudomonadati</taxon>
        <taxon>Pseudomonadota</taxon>
        <taxon>Gammaproteobacteria</taxon>
        <taxon>Chromatiales</taxon>
        <taxon>Sedimenticolaceae</taxon>
        <taxon>Sedimenticola</taxon>
    </lineage>
</organism>
<dbReference type="PROSITE" id="PS50943">
    <property type="entry name" value="HTH_CROC1"/>
    <property type="match status" value="1"/>
</dbReference>
<dbReference type="Gene3D" id="1.10.260.40">
    <property type="entry name" value="lambda repressor-like DNA-binding domains"/>
    <property type="match status" value="1"/>
</dbReference>
<dbReference type="InterPro" id="IPR010982">
    <property type="entry name" value="Lambda_DNA-bd_dom_sf"/>
</dbReference>
<evidence type="ECO:0000259" key="1">
    <source>
        <dbReference type="PROSITE" id="PS50943"/>
    </source>
</evidence>
<evidence type="ECO:0000313" key="3">
    <source>
        <dbReference type="Proteomes" id="UP000034410"/>
    </source>
</evidence>